<keyword evidence="2" id="KW-0472">Membrane</keyword>
<sequence length="563" mass="60757">MSAAAPPPADDAGWVRVHPASPWVRGWTFLLLILFFAGRNAVEDFAAGRLSGEDVPGGGDGSLLVAGGILLGATLLISLVFFFSWWFTRFRCGEDRIELRQGWLFRSRRQMRYDRIQAVDLQHPLVARLLGLATVKVEAADGGESALELSFLRRAEAEAVRREILDRASGVLGGAGADASAPERAAEPGLPDADPDAVDADAGELMLQVPAGRLLGSVLLSGGVLGVLAGSLIWLGGLALVVALLPEAVLDEGETLTGIGAAASLPALFSVAGVAWSRLNAGWGFQVRRSPDGLRLRHGLTETTHQTVPPGRVQGVTVSQPLFWRPFGWYRVNVAVAGYGQESDGARDVALPVGPWEDVLRVLTVVAPDPGLDGDPRAAQGLTPAGLMHLGVHGSGTEGGFQHVPRRGRWWFNWLAWRRTGFTTTRSLLVVRSGWLNRRLQTLQHERMQAAELVQGPVQRRLGLATVRVWVAGANAVVRDLDEEVAVDLYAREARHAAVSRRLTDRDQWMRPEELARFEQRTREVAATEVGRRELARAGVVGGAVVGEESGADVPAVRSEEER</sequence>
<feature type="domain" description="YdbS-like PH" evidence="3">
    <location>
        <begin position="285"/>
        <end position="349"/>
    </location>
</feature>
<feature type="domain" description="YdbS-like PH" evidence="3">
    <location>
        <begin position="85"/>
        <end position="164"/>
    </location>
</feature>
<organism evidence="4 5">
    <name type="scientific">Micrococcus yunnanensis</name>
    <dbReference type="NCBI Taxonomy" id="566027"/>
    <lineage>
        <taxon>Bacteria</taxon>
        <taxon>Bacillati</taxon>
        <taxon>Actinomycetota</taxon>
        <taxon>Actinomycetes</taxon>
        <taxon>Micrococcales</taxon>
        <taxon>Micrococcaceae</taxon>
        <taxon>Micrococcus</taxon>
    </lineage>
</organism>
<protein>
    <submittedName>
        <fullName evidence="4">PH domain-containing protein</fullName>
    </submittedName>
</protein>
<evidence type="ECO:0000256" key="1">
    <source>
        <dbReference type="SAM" id="MobiDB-lite"/>
    </source>
</evidence>
<dbReference type="PANTHER" id="PTHR34473">
    <property type="entry name" value="UPF0699 TRANSMEMBRANE PROTEIN YDBS"/>
    <property type="match status" value="1"/>
</dbReference>
<dbReference type="EMBL" id="JAWLUK010000005">
    <property type="protein sequence ID" value="MDV7176845.1"/>
    <property type="molecule type" value="Genomic_DNA"/>
</dbReference>
<dbReference type="PIRSF" id="PIRSF026631">
    <property type="entry name" value="UCP026631"/>
    <property type="match status" value="1"/>
</dbReference>
<gene>
    <name evidence="4" type="ORF">R4064_04180</name>
</gene>
<name>A0AAP5T797_9MICC</name>
<feature type="transmembrane region" description="Helical" evidence="2">
    <location>
        <begin position="62"/>
        <end position="87"/>
    </location>
</feature>
<dbReference type="InterPro" id="IPR014529">
    <property type="entry name" value="UCP026631"/>
</dbReference>
<evidence type="ECO:0000313" key="4">
    <source>
        <dbReference type="EMBL" id="MDV7176845.1"/>
    </source>
</evidence>
<keyword evidence="2" id="KW-1133">Transmembrane helix</keyword>
<dbReference type="Pfam" id="PF03703">
    <property type="entry name" value="bPH_2"/>
    <property type="match status" value="3"/>
</dbReference>
<reference evidence="4" key="1">
    <citation type="submission" date="2023-10" db="EMBL/GenBank/DDBJ databases">
        <title>Development of a sustainable strategy for remediation of hydrocarbon-contaminated territories based on the waste exchange concept.</title>
        <authorList>
            <person name="Krivoruchko A."/>
        </authorList>
    </citation>
    <scope>NUCLEOTIDE SEQUENCE</scope>
    <source>
        <strain evidence="4">IEGM 1325</strain>
    </source>
</reference>
<dbReference type="RefSeq" id="WP_270618055.1">
    <property type="nucleotide sequence ID" value="NZ_JAWLUK010000005.1"/>
</dbReference>
<proteinExistence type="predicted"/>
<evidence type="ECO:0000313" key="5">
    <source>
        <dbReference type="Proteomes" id="UP001185728"/>
    </source>
</evidence>
<dbReference type="Proteomes" id="UP001185728">
    <property type="component" value="Unassembled WGS sequence"/>
</dbReference>
<feature type="domain" description="YdbS-like PH" evidence="3">
    <location>
        <begin position="417"/>
        <end position="491"/>
    </location>
</feature>
<keyword evidence="2" id="KW-0812">Transmembrane</keyword>
<evidence type="ECO:0000256" key="2">
    <source>
        <dbReference type="SAM" id="Phobius"/>
    </source>
</evidence>
<evidence type="ECO:0000259" key="3">
    <source>
        <dbReference type="Pfam" id="PF03703"/>
    </source>
</evidence>
<dbReference type="PANTHER" id="PTHR34473:SF2">
    <property type="entry name" value="UPF0699 TRANSMEMBRANE PROTEIN YDBT"/>
    <property type="match status" value="1"/>
</dbReference>
<dbReference type="InterPro" id="IPR005182">
    <property type="entry name" value="YdbS-like_PH"/>
</dbReference>
<feature type="transmembrane region" description="Helical" evidence="2">
    <location>
        <begin position="214"/>
        <end position="244"/>
    </location>
</feature>
<accession>A0AAP5T797</accession>
<dbReference type="AlphaFoldDB" id="A0AAP5T797"/>
<comment type="caution">
    <text evidence="4">The sequence shown here is derived from an EMBL/GenBank/DDBJ whole genome shotgun (WGS) entry which is preliminary data.</text>
</comment>
<feature type="region of interest" description="Disordered" evidence="1">
    <location>
        <begin position="174"/>
        <end position="193"/>
    </location>
</feature>